<evidence type="ECO:0000256" key="3">
    <source>
        <dbReference type="PROSITE-ProRule" id="PRU00221"/>
    </source>
</evidence>
<protein>
    <submittedName>
        <fullName evidence="6">Sperm-associated antigen 16 protein</fullName>
    </submittedName>
</protein>
<dbReference type="Proteomes" id="UP001211065">
    <property type="component" value="Unassembled WGS sequence"/>
</dbReference>
<evidence type="ECO:0000256" key="4">
    <source>
        <dbReference type="SAM" id="Coils"/>
    </source>
</evidence>
<dbReference type="PANTHER" id="PTHR14604:SF3">
    <property type="entry name" value="SPERM-ASSOCIATED ANTIGEN 16 PROTEIN"/>
    <property type="match status" value="1"/>
</dbReference>
<gene>
    <name evidence="6" type="primary">SPAG16</name>
    <name evidence="6" type="ORF">HK099_007900</name>
</gene>
<comment type="caution">
    <text evidence="6">The sequence shown here is derived from an EMBL/GenBank/DDBJ whole genome shotgun (WGS) entry which is preliminary data.</text>
</comment>
<keyword evidence="1 3" id="KW-0853">WD repeat</keyword>
<evidence type="ECO:0000256" key="1">
    <source>
        <dbReference type="ARBA" id="ARBA00022574"/>
    </source>
</evidence>
<feature type="repeat" description="WD" evidence="3">
    <location>
        <begin position="456"/>
        <end position="497"/>
    </location>
</feature>
<dbReference type="InterPro" id="IPR001680">
    <property type="entry name" value="WD40_rpt"/>
</dbReference>
<dbReference type="InterPro" id="IPR015943">
    <property type="entry name" value="WD40/YVTN_repeat-like_dom_sf"/>
</dbReference>
<evidence type="ECO:0000313" key="7">
    <source>
        <dbReference type="Proteomes" id="UP001211065"/>
    </source>
</evidence>
<feature type="region of interest" description="Disordered" evidence="5">
    <location>
        <begin position="1"/>
        <end position="25"/>
    </location>
</feature>
<feature type="region of interest" description="Disordered" evidence="5">
    <location>
        <begin position="282"/>
        <end position="313"/>
    </location>
</feature>
<dbReference type="EMBL" id="JADGJW010000081">
    <property type="protein sequence ID" value="KAJ3224781.1"/>
    <property type="molecule type" value="Genomic_DNA"/>
</dbReference>
<evidence type="ECO:0000313" key="6">
    <source>
        <dbReference type="EMBL" id="KAJ3224781.1"/>
    </source>
</evidence>
<keyword evidence="4" id="KW-0175">Coiled coil</keyword>
<feature type="repeat" description="WD" evidence="3">
    <location>
        <begin position="372"/>
        <end position="413"/>
    </location>
</feature>
<dbReference type="Gene3D" id="2.130.10.10">
    <property type="entry name" value="YVTN repeat-like/Quinoprotein amine dehydrogenase"/>
    <property type="match status" value="3"/>
</dbReference>
<dbReference type="InterPro" id="IPR020472">
    <property type="entry name" value="WD40_PAC1"/>
</dbReference>
<accession>A0AAD5U6H9</accession>
<dbReference type="PANTHER" id="PTHR14604">
    <property type="entry name" value="WD40 REPEAT PF20"/>
    <property type="match status" value="1"/>
</dbReference>
<feature type="compositionally biased region" description="Low complexity" evidence="5">
    <location>
        <begin position="1"/>
        <end position="10"/>
    </location>
</feature>
<dbReference type="InterPro" id="IPR050995">
    <property type="entry name" value="WD-F-box_domain-protein"/>
</dbReference>
<feature type="repeat" description="WD" evidence="3">
    <location>
        <begin position="414"/>
        <end position="455"/>
    </location>
</feature>
<dbReference type="PROSITE" id="PS50294">
    <property type="entry name" value="WD_REPEATS_REGION"/>
    <property type="match status" value="4"/>
</dbReference>
<dbReference type="PRINTS" id="PR00320">
    <property type="entry name" value="GPROTEINBRPT"/>
</dbReference>
<dbReference type="CDD" id="cd00200">
    <property type="entry name" value="WD40"/>
    <property type="match status" value="1"/>
</dbReference>
<dbReference type="SUPFAM" id="SSF50978">
    <property type="entry name" value="WD40 repeat-like"/>
    <property type="match status" value="1"/>
</dbReference>
<feature type="compositionally biased region" description="Polar residues" evidence="5">
    <location>
        <begin position="282"/>
        <end position="296"/>
    </location>
</feature>
<dbReference type="InterPro" id="IPR036322">
    <property type="entry name" value="WD40_repeat_dom_sf"/>
</dbReference>
<proteinExistence type="predicted"/>
<dbReference type="Pfam" id="PF00400">
    <property type="entry name" value="WD40"/>
    <property type="match status" value="5"/>
</dbReference>
<name>A0AAD5U6H9_9FUNG</name>
<evidence type="ECO:0000256" key="5">
    <source>
        <dbReference type="SAM" id="MobiDB-lite"/>
    </source>
</evidence>
<keyword evidence="7" id="KW-1185">Reference proteome</keyword>
<dbReference type="PROSITE" id="PS00678">
    <property type="entry name" value="WD_REPEATS_1"/>
    <property type="match status" value="2"/>
</dbReference>
<dbReference type="InterPro" id="IPR019775">
    <property type="entry name" value="WD40_repeat_CS"/>
</dbReference>
<feature type="repeat" description="WD" evidence="3">
    <location>
        <begin position="498"/>
        <end position="539"/>
    </location>
</feature>
<dbReference type="PROSITE" id="PS50082">
    <property type="entry name" value="WD_REPEATS_2"/>
    <property type="match status" value="5"/>
</dbReference>
<dbReference type="AlphaFoldDB" id="A0AAD5U6H9"/>
<keyword evidence="2" id="KW-0677">Repeat</keyword>
<feature type="repeat" description="WD" evidence="3">
    <location>
        <begin position="330"/>
        <end position="371"/>
    </location>
</feature>
<dbReference type="SMART" id="SM00320">
    <property type="entry name" value="WD40"/>
    <property type="match status" value="7"/>
</dbReference>
<evidence type="ECO:0000256" key="2">
    <source>
        <dbReference type="ARBA" id="ARBA00022737"/>
    </source>
</evidence>
<organism evidence="6 7">
    <name type="scientific">Clydaea vesicula</name>
    <dbReference type="NCBI Taxonomy" id="447962"/>
    <lineage>
        <taxon>Eukaryota</taxon>
        <taxon>Fungi</taxon>
        <taxon>Fungi incertae sedis</taxon>
        <taxon>Chytridiomycota</taxon>
        <taxon>Chytridiomycota incertae sedis</taxon>
        <taxon>Chytridiomycetes</taxon>
        <taxon>Lobulomycetales</taxon>
        <taxon>Lobulomycetaceae</taxon>
        <taxon>Clydaea</taxon>
    </lineage>
</organism>
<feature type="coiled-coil region" evidence="4">
    <location>
        <begin position="158"/>
        <end position="185"/>
    </location>
</feature>
<reference evidence="6" key="1">
    <citation type="submission" date="2020-05" db="EMBL/GenBank/DDBJ databases">
        <title>Phylogenomic resolution of chytrid fungi.</title>
        <authorList>
            <person name="Stajich J.E."/>
            <person name="Amses K."/>
            <person name="Simmons R."/>
            <person name="Seto K."/>
            <person name="Myers J."/>
            <person name="Bonds A."/>
            <person name="Quandt C.A."/>
            <person name="Barry K."/>
            <person name="Liu P."/>
            <person name="Grigoriev I."/>
            <person name="Longcore J.E."/>
            <person name="James T.Y."/>
        </authorList>
    </citation>
    <scope>NUCLEOTIDE SEQUENCE</scope>
    <source>
        <strain evidence="6">JEL0476</strain>
    </source>
</reference>
<sequence>MLKPLPQLPKKLNDSSNNLEQENKKASYYIQEHSFNDDDVEESEEFLEYDTIPLNEFEDLEDIDEDEDLEKAIRNNNEQTFFGAEVTKNDDPVVEIAQKPEVIDDFIRNFLCSKGLVKSLDAFQNEWYEMQHKGKLSPEDVSLVPDVYQRNQDLAEVLKKSRIEVENYKKIANNARATYDKLRKERDFHRMHHKRVVQEKNKLIQDIRRLKTHYENYEPTLKILQHKYEISMKEKMLTKLERDRLASKIVGLENSGATKQSNVAASVKSSKQQKTKKNILEKNNTQLQQPFQQKESSFPVEDRQNPYRSPGYQESIQPTKIEKLKLIQTIKAHELTISAINFHPKKMILATVSDDKTWKMFAFPSGELIMSGEGHKDWISNCDFHPRGTHLATSSGDHTVKIWDFTKGLASLTLSDHTQPVWSCGFHDTGDFLISGSMDHTAKLWDLQTGKCRQTLRGHADSVNQVGFQPYTNTIFTGSSDKTISFWDSRTGLVNQTFYGHLNSINDVVFNNFGEKFATCDADGVVKFWDIRKSSVELESINFGPYPVNKINFDPSGNILGVAGNDGLVKLYNTVEKSKSKNLDYNNGNSLQGLIFDKTGEFLVICSSDCTFKIFQA</sequence>